<feature type="region of interest" description="Disordered" evidence="1">
    <location>
        <begin position="69"/>
        <end position="138"/>
    </location>
</feature>
<evidence type="ECO:0000313" key="2">
    <source>
        <dbReference type="EMBL" id="KAJ7712818.1"/>
    </source>
</evidence>
<protein>
    <submittedName>
        <fullName evidence="2">Uncharacterized protein</fullName>
    </submittedName>
</protein>
<name>A0AAD7H602_9AGAR</name>
<organism evidence="2 3">
    <name type="scientific">Mycena metata</name>
    <dbReference type="NCBI Taxonomy" id="1033252"/>
    <lineage>
        <taxon>Eukaryota</taxon>
        <taxon>Fungi</taxon>
        <taxon>Dikarya</taxon>
        <taxon>Basidiomycota</taxon>
        <taxon>Agaricomycotina</taxon>
        <taxon>Agaricomycetes</taxon>
        <taxon>Agaricomycetidae</taxon>
        <taxon>Agaricales</taxon>
        <taxon>Marasmiineae</taxon>
        <taxon>Mycenaceae</taxon>
        <taxon>Mycena</taxon>
    </lineage>
</organism>
<proteinExistence type="predicted"/>
<comment type="caution">
    <text evidence="2">The sequence shown here is derived from an EMBL/GenBank/DDBJ whole genome shotgun (WGS) entry which is preliminary data.</text>
</comment>
<gene>
    <name evidence="2" type="ORF">B0H16DRAFT_1479125</name>
</gene>
<sequence length="138" mass="15634">MRFLDPEVSGVNPKLGVFGEPESVGKLEEEECKQIHMEENPQEGFCKSSKKYRGVKAISEVVLNKKLDGGGRRRSLKRSVRAIPEDQMGDRKRTGKEGKKGRIKCSSEEKDRWRGENSETMRTELPEGIDGKRSPKDI</sequence>
<dbReference type="AlphaFoldDB" id="A0AAD7H602"/>
<keyword evidence="3" id="KW-1185">Reference proteome</keyword>
<dbReference type="EMBL" id="JARKIB010000357">
    <property type="protein sequence ID" value="KAJ7712818.1"/>
    <property type="molecule type" value="Genomic_DNA"/>
</dbReference>
<evidence type="ECO:0000313" key="3">
    <source>
        <dbReference type="Proteomes" id="UP001215598"/>
    </source>
</evidence>
<evidence type="ECO:0000256" key="1">
    <source>
        <dbReference type="SAM" id="MobiDB-lite"/>
    </source>
</evidence>
<reference evidence="2" key="1">
    <citation type="submission" date="2023-03" db="EMBL/GenBank/DDBJ databases">
        <title>Massive genome expansion in bonnet fungi (Mycena s.s.) driven by repeated elements and novel gene families across ecological guilds.</title>
        <authorList>
            <consortium name="Lawrence Berkeley National Laboratory"/>
            <person name="Harder C.B."/>
            <person name="Miyauchi S."/>
            <person name="Viragh M."/>
            <person name="Kuo A."/>
            <person name="Thoen E."/>
            <person name="Andreopoulos B."/>
            <person name="Lu D."/>
            <person name="Skrede I."/>
            <person name="Drula E."/>
            <person name="Henrissat B."/>
            <person name="Morin E."/>
            <person name="Kohler A."/>
            <person name="Barry K."/>
            <person name="LaButti K."/>
            <person name="Morin E."/>
            <person name="Salamov A."/>
            <person name="Lipzen A."/>
            <person name="Mereny Z."/>
            <person name="Hegedus B."/>
            <person name="Baldrian P."/>
            <person name="Stursova M."/>
            <person name="Weitz H."/>
            <person name="Taylor A."/>
            <person name="Grigoriev I.V."/>
            <person name="Nagy L.G."/>
            <person name="Martin F."/>
            <person name="Kauserud H."/>
        </authorList>
    </citation>
    <scope>NUCLEOTIDE SEQUENCE</scope>
    <source>
        <strain evidence="2">CBHHK182m</strain>
    </source>
</reference>
<dbReference type="Proteomes" id="UP001215598">
    <property type="component" value="Unassembled WGS sequence"/>
</dbReference>
<feature type="compositionally biased region" description="Basic and acidic residues" evidence="1">
    <location>
        <begin position="88"/>
        <end position="138"/>
    </location>
</feature>
<accession>A0AAD7H602</accession>